<protein>
    <submittedName>
        <fullName evidence="1">Uncharacterized protein</fullName>
    </submittedName>
</protein>
<organism evidence="1 2">
    <name type="scientific">Hydnum rufescens UP504</name>
    <dbReference type="NCBI Taxonomy" id="1448309"/>
    <lineage>
        <taxon>Eukaryota</taxon>
        <taxon>Fungi</taxon>
        <taxon>Dikarya</taxon>
        <taxon>Basidiomycota</taxon>
        <taxon>Agaricomycotina</taxon>
        <taxon>Agaricomycetes</taxon>
        <taxon>Cantharellales</taxon>
        <taxon>Hydnaceae</taxon>
        <taxon>Hydnum</taxon>
    </lineage>
</organism>
<dbReference type="Proteomes" id="UP000886523">
    <property type="component" value="Unassembled WGS sequence"/>
</dbReference>
<name>A0A9P6E1N6_9AGAM</name>
<dbReference type="AlphaFoldDB" id="A0A9P6E1N6"/>
<accession>A0A9P6E1N6</accession>
<gene>
    <name evidence="1" type="ORF">BS47DRAFT_1388764</name>
</gene>
<evidence type="ECO:0000313" key="2">
    <source>
        <dbReference type="Proteomes" id="UP000886523"/>
    </source>
</evidence>
<reference evidence="1" key="1">
    <citation type="journal article" date="2020" name="Nat. Commun.">
        <title>Large-scale genome sequencing of mycorrhizal fungi provides insights into the early evolution of symbiotic traits.</title>
        <authorList>
            <person name="Miyauchi S."/>
            <person name="Kiss E."/>
            <person name="Kuo A."/>
            <person name="Drula E."/>
            <person name="Kohler A."/>
            <person name="Sanchez-Garcia M."/>
            <person name="Morin E."/>
            <person name="Andreopoulos B."/>
            <person name="Barry K.W."/>
            <person name="Bonito G."/>
            <person name="Buee M."/>
            <person name="Carver A."/>
            <person name="Chen C."/>
            <person name="Cichocki N."/>
            <person name="Clum A."/>
            <person name="Culley D."/>
            <person name="Crous P.W."/>
            <person name="Fauchery L."/>
            <person name="Girlanda M."/>
            <person name="Hayes R.D."/>
            <person name="Keri Z."/>
            <person name="LaButti K."/>
            <person name="Lipzen A."/>
            <person name="Lombard V."/>
            <person name="Magnuson J."/>
            <person name="Maillard F."/>
            <person name="Murat C."/>
            <person name="Nolan M."/>
            <person name="Ohm R.A."/>
            <person name="Pangilinan J."/>
            <person name="Pereira M.F."/>
            <person name="Perotto S."/>
            <person name="Peter M."/>
            <person name="Pfister S."/>
            <person name="Riley R."/>
            <person name="Sitrit Y."/>
            <person name="Stielow J.B."/>
            <person name="Szollosi G."/>
            <person name="Zifcakova L."/>
            <person name="Stursova M."/>
            <person name="Spatafora J.W."/>
            <person name="Tedersoo L."/>
            <person name="Vaario L.M."/>
            <person name="Yamada A."/>
            <person name="Yan M."/>
            <person name="Wang P."/>
            <person name="Xu J."/>
            <person name="Bruns T."/>
            <person name="Baldrian P."/>
            <person name="Vilgalys R."/>
            <person name="Dunand C."/>
            <person name="Henrissat B."/>
            <person name="Grigoriev I.V."/>
            <person name="Hibbett D."/>
            <person name="Nagy L.G."/>
            <person name="Martin F.M."/>
        </authorList>
    </citation>
    <scope>NUCLEOTIDE SEQUENCE</scope>
    <source>
        <strain evidence="1">UP504</strain>
    </source>
</reference>
<sequence>MYEVKPVLSLVRGLPTQSQCIEQEDFSLPSVYRNVDSALSNDDSHIYSKSNNVILHWFPLADEAVEPTSPSTSHNSQSTLCLPPLHPIMSKLHEDAQAEPSHGNPSLCPFPSHLGYVRMECYREVTQCLDKPVNEYTNPFLSAPVTTYQFLMVWTKFAPAQYNQTYFVYDEEQ</sequence>
<proteinExistence type="predicted"/>
<evidence type="ECO:0000313" key="1">
    <source>
        <dbReference type="EMBL" id="KAF9518830.1"/>
    </source>
</evidence>
<keyword evidence="2" id="KW-1185">Reference proteome</keyword>
<dbReference type="EMBL" id="MU128922">
    <property type="protein sequence ID" value="KAF9518830.1"/>
    <property type="molecule type" value="Genomic_DNA"/>
</dbReference>
<comment type="caution">
    <text evidence="1">The sequence shown here is derived from an EMBL/GenBank/DDBJ whole genome shotgun (WGS) entry which is preliminary data.</text>
</comment>